<organism evidence="1 2">
    <name type="scientific">Eumeta variegata</name>
    <name type="common">Bagworm moth</name>
    <name type="synonym">Eumeta japonica</name>
    <dbReference type="NCBI Taxonomy" id="151549"/>
    <lineage>
        <taxon>Eukaryota</taxon>
        <taxon>Metazoa</taxon>
        <taxon>Ecdysozoa</taxon>
        <taxon>Arthropoda</taxon>
        <taxon>Hexapoda</taxon>
        <taxon>Insecta</taxon>
        <taxon>Pterygota</taxon>
        <taxon>Neoptera</taxon>
        <taxon>Endopterygota</taxon>
        <taxon>Lepidoptera</taxon>
        <taxon>Glossata</taxon>
        <taxon>Ditrysia</taxon>
        <taxon>Tineoidea</taxon>
        <taxon>Psychidae</taxon>
        <taxon>Oiketicinae</taxon>
        <taxon>Eumeta</taxon>
    </lineage>
</organism>
<dbReference type="PANTHER" id="PTHR10492:SF95">
    <property type="entry name" value="HELITRON HELICASE-LIKE DOMAIN-CONTAINING PROTEIN"/>
    <property type="match status" value="1"/>
</dbReference>
<name>A0A4C1U653_EUMVA</name>
<evidence type="ECO:0008006" key="3">
    <source>
        <dbReference type="Google" id="ProtNLM"/>
    </source>
</evidence>
<keyword evidence="2" id="KW-1185">Reference proteome</keyword>
<comment type="caution">
    <text evidence="1">The sequence shown here is derived from an EMBL/GenBank/DDBJ whole genome shotgun (WGS) entry which is preliminary data.</text>
</comment>
<accession>A0A4C1U653</accession>
<dbReference type="AlphaFoldDB" id="A0A4C1U653"/>
<gene>
    <name evidence="1" type="ORF">EVAR_9782_1</name>
</gene>
<dbReference type="STRING" id="151549.A0A4C1U653"/>
<proteinExistence type="predicted"/>
<sequence length="155" mass="17452">MKIDDVISAELPNTIEDPILFETVRKHMVHGPCGELNLNSPCMKDGKCTKRYPCELIHETQTGGDAYPLYKRRKPDEGGYITTLKMSNAVVDIDNRWIVPYSPLLSKMFDAHINVEYKTLRDFQGNDQPMGGALILLAGDFPSNFAGYPAFNARR</sequence>
<dbReference type="Proteomes" id="UP000299102">
    <property type="component" value="Unassembled WGS sequence"/>
</dbReference>
<evidence type="ECO:0000313" key="1">
    <source>
        <dbReference type="EMBL" id="GBP21597.1"/>
    </source>
</evidence>
<dbReference type="EMBL" id="BGZK01000130">
    <property type="protein sequence ID" value="GBP21597.1"/>
    <property type="molecule type" value="Genomic_DNA"/>
</dbReference>
<protein>
    <recommendedName>
        <fullName evidence="3">ATP-dependent DNA helicase</fullName>
    </recommendedName>
</protein>
<evidence type="ECO:0000313" key="2">
    <source>
        <dbReference type="Proteomes" id="UP000299102"/>
    </source>
</evidence>
<dbReference type="PANTHER" id="PTHR10492">
    <property type="match status" value="1"/>
</dbReference>
<dbReference type="OrthoDB" id="1728974at2759"/>
<reference evidence="1 2" key="1">
    <citation type="journal article" date="2019" name="Commun. Biol.">
        <title>The bagworm genome reveals a unique fibroin gene that provides high tensile strength.</title>
        <authorList>
            <person name="Kono N."/>
            <person name="Nakamura H."/>
            <person name="Ohtoshi R."/>
            <person name="Tomita M."/>
            <person name="Numata K."/>
            <person name="Arakawa K."/>
        </authorList>
    </citation>
    <scope>NUCLEOTIDE SEQUENCE [LARGE SCALE GENOMIC DNA]</scope>
</reference>